<protein>
    <submittedName>
        <fullName evidence="1">Uncharacterized protein</fullName>
    </submittedName>
</protein>
<sequence length="173" mass="19986">LILSIDIVFRTFEDDYDYDEEVSGEDFRISSLNLIEKFISALKEQVGGHLEDKILIRTLEGKNIYELKEGVKKFKTIADYECCILYVVLTKKIPSEELDGLFLDMDLYGFSATFPCFPDEENKLITQGYDEGEYNTGYFSNDKGPSYVEMLPNGSNSHFQMKEYNKAKEMLLK</sequence>
<proteinExistence type="predicted"/>
<gene>
    <name evidence="1" type="ORF">METZ01_LOCUS348508</name>
</gene>
<feature type="non-terminal residue" evidence="1">
    <location>
        <position position="1"/>
    </location>
</feature>
<dbReference type="EMBL" id="UINC01120885">
    <property type="protein sequence ID" value="SVC95654.1"/>
    <property type="molecule type" value="Genomic_DNA"/>
</dbReference>
<name>A0A382RD74_9ZZZZ</name>
<evidence type="ECO:0000313" key="1">
    <source>
        <dbReference type="EMBL" id="SVC95654.1"/>
    </source>
</evidence>
<accession>A0A382RD74</accession>
<reference evidence="1" key="1">
    <citation type="submission" date="2018-05" db="EMBL/GenBank/DDBJ databases">
        <authorList>
            <person name="Lanie J.A."/>
            <person name="Ng W.-L."/>
            <person name="Kazmierczak K.M."/>
            <person name="Andrzejewski T.M."/>
            <person name="Davidsen T.M."/>
            <person name="Wayne K.J."/>
            <person name="Tettelin H."/>
            <person name="Glass J.I."/>
            <person name="Rusch D."/>
            <person name="Podicherti R."/>
            <person name="Tsui H.-C.T."/>
            <person name="Winkler M.E."/>
        </authorList>
    </citation>
    <scope>NUCLEOTIDE SEQUENCE</scope>
</reference>
<organism evidence="1">
    <name type="scientific">marine metagenome</name>
    <dbReference type="NCBI Taxonomy" id="408172"/>
    <lineage>
        <taxon>unclassified sequences</taxon>
        <taxon>metagenomes</taxon>
        <taxon>ecological metagenomes</taxon>
    </lineage>
</organism>
<dbReference type="AlphaFoldDB" id="A0A382RD74"/>